<proteinExistence type="predicted"/>
<keyword evidence="2" id="KW-0472">Membrane</keyword>
<keyword evidence="4" id="KW-1185">Reference proteome</keyword>
<gene>
    <name evidence="3" type="ORF">VitviT2T_003747</name>
</gene>
<feature type="region of interest" description="Disordered" evidence="1">
    <location>
        <begin position="1066"/>
        <end position="1105"/>
    </location>
</feature>
<protein>
    <submittedName>
        <fullName evidence="3">Uncharacterized protein</fullName>
    </submittedName>
</protein>
<feature type="region of interest" description="Disordered" evidence="1">
    <location>
        <begin position="1"/>
        <end position="109"/>
    </location>
</feature>
<evidence type="ECO:0000256" key="1">
    <source>
        <dbReference type="SAM" id="MobiDB-lite"/>
    </source>
</evidence>
<feature type="compositionally biased region" description="Low complexity" evidence="1">
    <location>
        <begin position="237"/>
        <end position="250"/>
    </location>
</feature>
<feature type="compositionally biased region" description="Polar residues" evidence="1">
    <location>
        <begin position="17"/>
        <end position="41"/>
    </location>
</feature>
<reference evidence="3 4" key="1">
    <citation type="journal article" date="2023" name="Hortic Res">
        <title>The complete reference genome for grapevine (Vitis vinifera L.) genetics and breeding.</title>
        <authorList>
            <person name="Shi X."/>
            <person name="Cao S."/>
            <person name="Wang X."/>
            <person name="Huang S."/>
            <person name="Wang Y."/>
            <person name="Liu Z."/>
            <person name="Liu W."/>
            <person name="Leng X."/>
            <person name="Peng Y."/>
            <person name="Wang N."/>
            <person name="Wang Y."/>
            <person name="Ma Z."/>
            <person name="Xu X."/>
            <person name="Zhang F."/>
            <person name="Xue H."/>
            <person name="Zhong H."/>
            <person name="Wang Y."/>
            <person name="Zhang K."/>
            <person name="Velt A."/>
            <person name="Avia K."/>
            <person name="Holtgrawe D."/>
            <person name="Grimplet J."/>
            <person name="Matus J.T."/>
            <person name="Ware D."/>
            <person name="Wu X."/>
            <person name="Wang H."/>
            <person name="Liu C."/>
            <person name="Fang Y."/>
            <person name="Rustenholz C."/>
            <person name="Cheng Z."/>
            <person name="Xiao H."/>
            <person name="Zhou Y."/>
        </authorList>
    </citation>
    <scope>NUCLEOTIDE SEQUENCE [LARGE SCALE GENOMIC DNA]</scope>
    <source>
        <strain evidence="4">cv. Pinot noir / PN40024</strain>
        <tissue evidence="3">Leaf</tissue>
    </source>
</reference>
<organism evidence="3 4">
    <name type="scientific">Vitis vinifera</name>
    <name type="common">Grape</name>
    <dbReference type="NCBI Taxonomy" id="29760"/>
    <lineage>
        <taxon>Eukaryota</taxon>
        <taxon>Viridiplantae</taxon>
        <taxon>Streptophyta</taxon>
        <taxon>Embryophyta</taxon>
        <taxon>Tracheophyta</taxon>
        <taxon>Spermatophyta</taxon>
        <taxon>Magnoliopsida</taxon>
        <taxon>eudicotyledons</taxon>
        <taxon>Gunneridae</taxon>
        <taxon>Pentapetalae</taxon>
        <taxon>rosids</taxon>
        <taxon>Vitales</taxon>
        <taxon>Vitaceae</taxon>
        <taxon>Viteae</taxon>
        <taxon>Vitis</taxon>
    </lineage>
</organism>
<feature type="compositionally biased region" description="Low complexity" evidence="1">
    <location>
        <begin position="957"/>
        <end position="968"/>
    </location>
</feature>
<dbReference type="Proteomes" id="UP001227230">
    <property type="component" value="Chromosome 3"/>
</dbReference>
<feature type="region of interest" description="Disordered" evidence="1">
    <location>
        <begin position="870"/>
        <end position="968"/>
    </location>
</feature>
<feature type="region of interest" description="Disordered" evidence="1">
    <location>
        <begin position="324"/>
        <end position="379"/>
    </location>
</feature>
<feature type="compositionally biased region" description="Acidic residues" evidence="1">
    <location>
        <begin position="346"/>
        <end position="355"/>
    </location>
</feature>
<feature type="compositionally biased region" description="Polar residues" evidence="1">
    <location>
        <begin position="870"/>
        <end position="883"/>
    </location>
</feature>
<name>A0ABY9BMQ6_VITVI</name>
<dbReference type="PANTHER" id="PTHR34775:SF4">
    <property type="entry name" value="TRANSMEMBRANE PROTEIN"/>
    <property type="match status" value="1"/>
</dbReference>
<feature type="compositionally biased region" description="Polar residues" evidence="1">
    <location>
        <begin position="915"/>
        <end position="943"/>
    </location>
</feature>
<keyword evidence="2" id="KW-1133">Transmembrane helix</keyword>
<feature type="transmembrane region" description="Helical" evidence="2">
    <location>
        <begin position="818"/>
        <end position="840"/>
    </location>
</feature>
<evidence type="ECO:0000313" key="4">
    <source>
        <dbReference type="Proteomes" id="UP001227230"/>
    </source>
</evidence>
<feature type="region of interest" description="Disordered" evidence="1">
    <location>
        <begin position="137"/>
        <end position="288"/>
    </location>
</feature>
<sequence length="1168" mass="129104">MAVSSNGSPSPSPVTSRSNPNSRNSEINNTLRRSFSGNPFTKPSIVANPRGFNPVTPANSPSDFPRRYSIAKEGGVPPHQYEKENEKDQNAKPVRIRSPAVSKGTKNFMSPTISAASKIAASPKKKVLLERNELIRTSLSSFSDGKSPLSPLNLQEVVEDSDSKSASSDSTMVDPGKRKECPVAPSPSKASKGDEVLDFPVPLKSKNDSESLSETITMGSDCVGIDDCSKTRPSPSPSSTSILAPLDADPSLPPCDPSLPSYVPKTNYANPSPPPYDPKTNYLSPRPQFLLYKPNPRIQKLLNKKQEVGLRGCKRLEDSFIFESLSDTETPEDTQSEDSSSVELEGQNEEVEESEAALTETAQEEPNVSEPNPIDIRTSNGRALEAKGVSKSYSSFRLKPIFVLLLLLVGCLCIPITDSPFIISVIDSSVGEESSFTKLYEPAELAEFARTNFDGLTRNFRLWSANTVSYFSKMIPIVKETNELGFLRFGNFTDSQVDIVGGAYLVKENQQNLQWPMKELEVGIVQMKEQGNMVTEAYEKVEEASQVNPEFEEAKLTLQAEVIEPDNSELEQIQEEYHVASHTELEQASQGKTELEEANLPLQAEVAEPHNSEVQQTEEESSVAFHIDHEAQPHNSEGQQTEEESSVAFHIDHEAQPHNSEVQQTEEESSVAFHIDHEAQSIIAEKEQEVQVSQVSKIEPEKVPEAEKLQGENKLVSRAEVEVQQIEEESSVASHVGPEAQSIIAENEQEVQVPQVSEIKTEVPQAEKLHGENKLISHTEVESSGAVFEPESSESEAWTANSQSFKELYLSLKEKSSAVNVLGISLLILILTVAAAFIFLKQQKPPTPSPAAIPMDQLLAKKLAPIPTASVENTHQGLSSRNWPTEVDMVGESCPSEMSSFQRSTSYGKRGSKGASFTSEYSMGSPSYNQKGSKGASEAQSQERGLRKSNKRESLASSSEYSTGSPSYGSFTSYEKIHIKHGCGDEEVVTPVRRSSRIRNQIFYLDHISTKKGMNLRFNAYSPRINEWGDDEVSRMKRKIKTLGGYDDPKVTIWIKKIGQSVDIEQNTGAENENDEKMKVVEKDERTSDHKDNDMRNVEDGDKQDAKVHEQQEEGHKIIPMSILPNVEDSHSLSTLESLVVAYVFDVSWTKVNFLLIFNMSMQIEQTS</sequence>
<accession>A0ABY9BMQ6</accession>
<evidence type="ECO:0000313" key="3">
    <source>
        <dbReference type="EMBL" id="WJZ84126.1"/>
    </source>
</evidence>
<feature type="compositionally biased region" description="Basic and acidic residues" evidence="1">
    <location>
        <begin position="80"/>
        <end position="90"/>
    </location>
</feature>
<dbReference type="PANTHER" id="PTHR34775">
    <property type="entry name" value="TRANSMEMBRANE PROTEIN"/>
    <property type="match status" value="1"/>
</dbReference>
<keyword evidence="2" id="KW-0812">Transmembrane</keyword>
<evidence type="ECO:0000256" key="2">
    <source>
        <dbReference type="SAM" id="Phobius"/>
    </source>
</evidence>
<feature type="compositionally biased region" description="Basic and acidic residues" evidence="1">
    <location>
        <begin position="1075"/>
        <end position="1105"/>
    </location>
</feature>
<feature type="compositionally biased region" description="Polar residues" evidence="1">
    <location>
        <begin position="896"/>
        <end position="907"/>
    </location>
</feature>
<feature type="compositionally biased region" description="Low complexity" evidence="1">
    <location>
        <begin position="356"/>
        <end position="365"/>
    </location>
</feature>
<dbReference type="EMBL" id="CP126650">
    <property type="protein sequence ID" value="WJZ84126.1"/>
    <property type="molecule type" value="Genomic_DNA"/>
</dbReference>
<feature type="compositionally biased region" description="Low complexity" evidence="1">
    <location>
        <begin position="1"/>
        <end position="16"/>
    </location>
</feature>